<proteinExistence type="predicted"/>
<gene>
    <name evidence="3" type="primary">LOC104736229</name>
</gene>
<feature type="chain" id="PRO_5045788825" evidence="1">
    <location>
        <begin position="25"/>
        <end position="164"/>
    </location>
</feature>
<keyword evidence="1" id="KW-0732">Signal</keyword>
<keyword evidence="2" id="KW-1185">Reference proteome</keyword>
<sequence length="164" mass="18165">MWYSTFTILLVVAITSIFLSNSHCHVNFSVESISVTPSASATWLHVVFLVENPSSLSRCLVYYNGHNVQAMLGSFNAAVLNTSSRDDDDPSGRHTSFSVKLATAGNQSHVVAASSPRGFALELKLRAKKDDLIGHYDIRCQNLNIGYDKIKCHSSSFKIFKQFF</sequence>
<reference evidence="3" key="2">
    <citation type="submission" date="2025-08" db="UniProtKB">
        <authorList>
            <consortium name="RefSeq"/>
        </authorList>
    </citation>
    <scope>IDENTIFICATION</scope>
    <source>
        <tissue evidence="3">Leaf</tissue>
    </source>
</reference>
<protein>
    <submittedName>
        <fullName evidence="3">Uncharacterized protein LOC104736229</fullName>
    </submittedName>
</protein>
<name>A0ABM0VDB7_CAMSA</name>
<dbReference type="Proteomes" id="UP000694864">
    <property type="component" value="Chromosome 13"/>
</dbReference>
<feature type="signal peptide" evidence="1">
    <location>
        <begin position="1"/>
        <end position="24"/>
    </location>
</feature>
<evidence type="ECO:0000313" key="2">
    <source>
        <dbReference type="Proteomes" id="UP000694864"/>
    </source>
</evidence>
<dbReference type="GeneID" id="104736229"/>
<evidence type="ECO:0000256" key="1">
    <source>
        <dbReference type="SAM" id="SignalP"/>
    </source>
</evidence>
<dbReference type="RefSeq" id="XP_010454482.1">
    <property type="nucleotide sequence ID" value="XM_010456180.1"/>
</dbReference>
<accession>A0ABM0VDB7</accession>
<reference evidence="2" key="1">
    <citation type="journal article" date="2014" name="Nat. Commun.">
        <title>The emerging biofuel crop Camelina sativa retains a highly undifferentiated hexaploid genome structure.</title>
        <authorList>
            <person name="Kagale S."/>
            <person name="Koh C."/>
            <person name="Nixon J."/>
            <person name="Bollina V."/>
            <person name="Clarke W.E."/>
            <person name="Tuteja R."/>
            <person name="Spillane C."/>
            <person name="Robinson S.J."/>
            <person name="Links M.G."/>
            <person name="Clarke C."/>
            <person name="Higgins E.E."/>
            <person name="Huebert T."/>
            <person name="Sharpe A.G."/>
            <person name="Parkin I.A."/>
        </authorList>
    </citation>
    <scope>NUCLEOTIDE SEQUENCE [LARGE SCALE GENOMIC DNA]</scope>
    <source>
        <strain evidence="2">cv. DH55</strain>
    </source>
</reference>
<evidence type="ECO:0000313" key="3">
    <source>
        <dbReference type="RefSeq" id="XP_010454482.1"/>
    </source>
</evidence>
<organism evidence="2 3">
    <name type="scientific">Camelina sativa</name>
    <name type="common">False flax</name>
    <name type="synonym">Myagrum sativum</name>
    <dbReference type="NCBI Taxonomy" id="90675"/>
    <lineage>
        <taxon>Eukaryota</taxon>
        <taxon>Viridiplantae</taxon>
        <taxon>Streptophyta</taxon>
        <taxon>Embryophyta</taxon>
        <taxon>Tracheophyta</taxon>
        <taxon>Spermatophyta</taxon>
        <taxon>Magnoliopsida</taxon>
        <taxon>eudicotyledons</taxon>
        <taxon>Gunneridae</taxon>
        <taxon>Pentapetalae</taxon>
        <taxon>rosids</taxon>
        <taxon>malvids</taxon>
        <taxon>Brassicales</taxon>
        <taxon>Brassicaceae</taxon>
        <taxon>Camelineae</taxon>
        <taxon>Camelina</taxon>
    </lineage>
</organism>